<keyword evidence="3" id="KW-1185">Reference proteome</keyword>
<feature type="transmembrane region" description="Helical" evidence="1">
    <location>
        <begin position="37"/>
        <end position="55"/>
    </location>
</feature>
<evidence type="ECO:0000256" key="1">
    <source>
        <dbReference type="SAM" id="Phobius"/>
    </source>
</evidence>
<evidence type="ECO:0000313" key="3">
    <source>
        <dbReference type="Proteomes" id="UP001225646"/>
    </source>
</evidence>
<feature type="transmembrane region" description="Helical" evidence="1">
    <location>
        <begin position="6"/>
        <end position="25"/>
    </location>
</feature>
<proteinExistence type="predicted"/>
<gene>
    <name evidence="2" type="ORF">J2S06_001189</name>
</gene>
<keyword evidence="1" id="KW-1133">Transmembrane helix</keyword>
<accession>A0ABT9VMB8</accession>
<dbReference type="EMBL" id="JAUSTR010000003">
    <property type="protein sequence ID" value="MDQ0162113.1"/>
    <property type="molecule type" value="Genomic_DNA"/>
</dbReference>
<evidence type="ECO:0000313" key="2">
    <source>
        <dbReference type="EMBL" id="MDQ0162113.1"/>
    </source>
</evidence>
<protein>
    <submittedName>
        <fullName evidence="2">Uncharacterized protein</fullName>
    </submittedName>
</protein>
<reference evidence="2 3" key="1">
    <citation type="submission" date="2023-07" db="EMBL/GenBank/DDBJ databases">
        <title>Genomic Encyclopedia of Type Strains, Phase IV (KMG-IV): sequencing the most valuable type-strain genomes for metagenomic binning, comparative biology and taxonomic classification.</title>
        <authorList>
            <person name="Goeker M."/>
        </authorList>
    </citation>
    <scope>NUCLEOTIDE SEQUENCE [LARGE SCALE GENOMIC DNA]</scope>
    <source>
        <strain evidence="2 3">DSM 19092</strain>
    </source>
</reference>
<comment type="caution">
    <text evidence="2">The sequence shown here is derived from an EMBL/GenBank/DDBJ whole genome shotgun (WGS) entry which is preliminary data.</text>
</comment>
<sequence>MEGKWAVVLFFHSILWSAFTVIVSFSGKDILFAKMMIWVIFFFIAYQISSCILHVRKYAFLFTSVFMIIFFMGQQLYMLLFA</sequence>
<dbReference type="RefSeq" id="WP_044747255.1">
    <property type="nucleotide sequence ID" value="NZ_JAUSTR010000003.1"/>
</dbReference>
<dbReference type="Proteomes" id="UP001225646">
    <property type="component" value="Unassembled WGS sequence"/>
</dbReference>
<keyword evidence="1" id="KW-0812">Transmembrane</keyword>
<keyword evidence="1" id="KW-0472">Membrane</keyword>
<organism evidence="2 3">
    <name type="scientific">Aeribacillus alveayuensis</name>
    <dbReference type="NCBI Taxonomy" id="279215"/>
    <lineage>
        <taxon>Bacteria</taxon>
        <taxon>Bacillati</taxon>
        <taxon>Bacillota</taxon>
        <taxon>Bacilli</taxon>
        <taxon>Bacillales</taxon>
        <taxon>Bacillaceae</taxon>
        <taxon>Aeribacillus</taxon>
    </lineage>
</organism>
<feature type="transmembrane region" description="Helical" evidence="1">
    <location>
        <begin position="61"/>
        <end position="81"/>
    </location>
</feature>
<name>A0ABT9VMB8_9BACI</name>